<evidence type="ECO:0000256" key="1">
    <source>
        <dbReference type="SAM" id="Phobius"/>
    </source>
</evidence>
<accession>A0A380RXK9</accession>
<organism evidence="2 3">
    <name type="scientific">Fibrobacter succinogenes</name>
    <name type="common">Bacteroides succinogenes</name>
    <dbReference type="NCBI Taxonomy" id="833"/>
    <lineage>
        <taxon>Bacteria</taxon>
        <taxon>Pseudomonadati</taxon>
        <taxon>Fibrobacterota</taxon>
        <taxon>Fibrobacteria</taxon>
        <taxon>Fibrobacterales</taxon>
        <taxon>Fibrobacteraceae</taxon>
        <taxon>Fibrobacter</taxon>
    </lineage>
</organism>
<evidence type="ECO:0000313" key="2">
    <source>
        <dbReference type="EMBL" id="SUQ20041.1"/>
    </source>
</evidence>
<proteinExistence type="predicted"/>
<keyword evidence="1" id="KW-1133">Transmembrane helix</keyword>
<sequence>MKKGILALACAGMIVLSGCYGSYGSTKWLHGAIGKISNKWAKSLVHFLATPAYFICFGFVDFFFVNTIEFWTGSNPFAAGDSYYEKDAQGNSVAAVKNEDGTLSVQYTAASGEVANLTLQRDENVVRALDANGEVVAQYEIEK</sequence>
<protein>
    <recommendedName>
        <fullName evidence="4">Lipoprotein</fullName>
    </recommendedName>
</protein>
<name>A0A380RXK9_FIBSU</name>
<dbReference type="Proteomes" id="UP000255423">
    <property type="component" value="Unassembled WGS sequence"/>
</dbReference>
<feature type="transmembrane region" description="Helical" evidence="1">
    <location>
        <begin position="45"/>
        <end position="65"/>
    </location>
</feature>
<evidence type="ECO:0008006" key="4">
    <source>
        <dbReference type="Google" id="ProtNLM"/>
    </source>
</evidence>
<dbReference type="InterPro" id="IPR021768">
    <property type="entry name" value="DUF3332"/>
</dbReference>
<dbReference type="AlphaFoldDB" id="A0A380RXK9"/>
<keyword evidence="1" id="KW-0812">Transmembrane</keyword>
<dbReference type="EMBL" id="UHJL01000001">
    <property type="protein sequence ID" value="SUQ20041.1"/>
    <property type="molecule type" value="Genomic_DNA"/>
</dbReference>
<reference evidence="2 3" key="1">
    <citation type="submission" date="2017-08" db="EMBL/GenBank/DDBJ databases">
        <authorList>
            <person name="de Groot N.N."/>
        </authorList>
    </citation>
    <scope>NUCLEOTIDE SEQUENCE [LARGE SCALE GENOMIC DNA]</scope>
    <source>
        <strain evidence="2 3">HM2</strain>
    </source>
</reference>
<dbReference type="RefSeq" id="WP_088659607.1">
    <property type="nucleotide sequence ID" value="NZ_UHJL01000001.1"/>
</dbReference>
<dbReference type="Pfam" id="PF11810">
    <property type="entry name" value="DUF3332"/>
    <property type="match status" value="1"/>
</dbReference>
<keyword evidence="1" id="KW-0472">Membrane</keyword>
<dbReference type="PROSITE" id="PS51257">
    <property type="entry name" value="PROKAR_LIPOPROTEIN"/>
    <property type="match status" value="1"/>
</dbReference>
<gene>
    <name evidence="2" type="ORF">SAMN05661053_1293</name>
</gene>
<evidence type="ECO:0000313" key="3">
    <source>
        <dbReference type="Proteomes" id="UP000255423"/>
    </source>
</evidence>